<sequence>MASTAAAMGCLKMTRSLRFLHSRTWCQPNRLRSCPLIQFTAIGSWDLKKKFCSTGVRRIRFVATESKRYMEQFEQDSRPDSSMDKESSNLVDDTESAISRPLGYQINCWKLWQQGGHSIQEIAKMRNIKEATVFRYLFKCIENGYQIDWSELCIEAHFNLELGIAVIEGIKKATSKITSSTAASEDIIARINSVWEIKKKSERGLAQIKRCCAPEVTYIHIQILLLMLECEFSLEDVHTTLKFASLEQTEPYEEVENGSSGGTLEQRSIKKMLSEQGFLRWLHERDGASLVEIVTTFRDCDEAYLMHLLLTLEETNQIYRDKGLYRMTKTQYLGESCF</sequence>
<evidence type="ECO:0000313" key="1">
    <source>
        <dbReference type="EMBL" id="KAJ7533789.1"/>
    </source>
</evidence>
<reference evidence="2" key="1">
    <citation type="journal article" date="2024" name="Proc. Natl. Acad. Sci. U.S.A.">
        <title>Extraordinary preservation of gene collinearity over three hundred million years revealed in homosporous lycophytes.</title>
        <authorList>
            <person name="Li C."/>
            <person name="Wickell D."/>
            <person name="Kuo L.Y."/>
            <person name="Chen X."/>
            <person name="Nie B."/>
            <person name="Liao X."/>
            <person name="Peng D."/>
            <person name="Ji J."/>
            <person name="Jenkins J."/>
            <person name="Williams M."/>
            <person name="Shu S."/>
            <person name="Plott C."/>
            <person name="Barry K."/>
            <person name="Rajasekar S."/>
            <person name="Grimwood J."/>
            <person name="Han X."/>
            <person name="Sun S."/>
            <person name="Hou Z."/>
            <person name="He W."/>
            <person name="Dai G."/>
            <person name="Sun C."/>
            <person name="Schmutz J."/>
            <person name="Leebens-Mack J.H."/>
            <person name="Li F.W."/>
            <person name="Wang L."/>
        </authorList>
    </citation>
    <scope>NUCLEOTIDE SEQUENCE [LARGE SCALE GENOMIC DNA]</scope>
    <source>
        <strain evidence="2">cv. PW_Plant_1</strain>
    </source>
</reference>
<dbReference type="Proteomes" id="UP001162992">
    <property type="component" value="Chromosome 13"/>
</dbReference>
<protein>
    <submittedName>
        <fullName evidence="1">Uncharacterized protein</fullName>
    </submittedName>
</protein>
<gene>
    <name evidence="1" type="ORF">O6H91_13G065100</name>
</gene>
<evidence type="ECO:0000313" key="2">
    <source>
        <dbReference type="Proteomes" id="UP001162992"/>
    </source>
</evidence>
<organism evidence="1 2">
    <name type="scientific">Diphasiastrum complanatum</name>
    <name type="common">Issler's clubmoss</name>
    <name type="synonym">Lycopodium complanatum</name>
    <dbReference type="NCBI Taxonomy" id="34168"/>
    <lineage>
        <taxon>Eukaryota</taxon>
        <taxon>Viridiplantae</taxon>
        <taxon>Streptophyta</taxon>
        <taxon>Embryophyta</taxon>
        <taxon>Tracheophyta</taxon>
        <taxon>Lycopodiopsida</taxon>
        <taxon>Lycopodiales</taxon>
        <taxon>Lycopodiaceae</taxon>
        <taxon>Lycopodioideae</taxon>
        <taxon>Diphasiastrum</taxon>
    </lineage>
</organism>
<comment type="caution">
    <text evidence="1">The sequence shown here is derived from an EMBL/GenBank/DDBJ whole genome shotgun (WGS) entry which is preliminary data.</text>
</comment>
<proteinExistence type="predicted"/>
<keyword evidence="2" id="KW-1185">Reference proteome</keyword>
<accession>A0ACC2BVH2</accession>
<dbReference type="EMBL" id="CM055104">
    <property type="protein sequence ID" value="KAJ7533789.1"/>
    <property type="molecule type" value="Genomic_DNA"/>
</dbReference>
<name>A0ACC2BVH2_DIPCM</name>